<dbReference type="AlphaFoldDB" id="C1FIQ3"/>
<feature type="region of interest" description="Disordered" evidence="1">
    <location>
        <begin position="84"/>
        <end position="197"/>
    </location>
</feature>
<name>C1FIQ3_MICCC</name>
<dbReference type="EMBL" id="CP001577">
    <property type="protein sequence ID" value="ACO70214.1"/>
    <property type="molecule type" value="Genomic_DNA"/>
</dbReference>
<evidence type="ECO:0000313" key="3">
    <source>
        <dbReference type="Proteomes" id="UP000002009"/>
    </source>
</evidence>
<feature type="region of interest" description="Disordered" evidence="1">
    <location>
        <begin position="217"/>
        <end position="250"/>
    </location>
</feature>
<evidence type="ECO:0000313" key="2">
    <source>
        <dbReference type="EMBL" id="ACO70214.1"/>
    </source>
</evidence>
<feature type="compositionally biased region" description="Low complexity" evidence="1">
    <location>
        <begin position="109"/>
        <end position="131"/>
    </location>
</feature>
<evidence type="ECO:0000256" key="1">
    <source>
        <dbReference type="SAM" id="MobiDB-lite"/>
    </source>
</evidence>
<feature type="compositionally biased region" description="Polar residues" evidence="1">
    <location>
        <begin position="217"/>
        <end position="228"/>
    </location>
</feature>
<feature type="compositionally biased region" description="Polar residues" evidence="1">
    <location>
        <begin position="171"/>
        <end position="181"/>
    </location>
</feature>
<feature type="region of interest" description="Disordered" evidence="1">
    <location>
        <begin position="18"/>
        <end position="38"/>
    </location>
</feature>
<dbReference type="GeneID" id="8247842"/>
<feature type="compositionally biased region" description="Low complexity" evidence="1">
    <location>
        <begin position="29"/>
        <end position="38"/>
    </location>
</feature>
<protein>
    <submittedName>
        <fullName evidence="2">Uncharacterized protein</fullName>
    </submittedName>
</protein>
<accession>C1FIQ3</accession>
<dbReference type="InParanoid" id="C1FIQ3"/>
<proteinExistence type="predicted"/>
<keyword evidence="3" id="KW-1185">Reference proteome</keyword>
<feature type="compositionally biased region" description="Polar residues" evidence="1">
    <location>
        <begin position="236"/>
        <end position="250"/>
    </location>
</feature>
<reference evidence="2 3" key="1">
    <citation type="journal article" date="2009" name="Science">
        <title>Green evolution and dynamic adaptations revealed by genomes of the marine picoeukaryotes Micromonas.</title>
        <authorList>
            <person name="Worden A.Z."/>
            <person name="Lee J.H."/>
            <person name="Mock T."/>
            <person name="Rouze P."/>
            <person name="Simmons M.P."/>
            <person name="Aerts A.L."/>
            <person name="Allen A.E."/>
            <person name="Cuvelier M.L."/>
            <person name="Derelle E."/>
            <person name="Everett M.V."/>
            <person name="Foulon E."/>
            <person name="Grimwood J."/>
            <person name="Gundlach H."/>
            <person name="Henrissat B."/>
            <person name="Napoli C."/>
            <person name="McDonald S.M."/>
            <person name="Parker M.S."/>
            <person name="Rombauts S."/>
            <person name="Salamov A."/>
            <person name="Von Dassow P."/>
            <person name="Badger J.H."/>
            <person name="Coutinho P.M."/>
            <person name="Demir E."/>
            <person name="Dubchak I."/>
            <person name="Gentemann C."/>
            <person name="Eikrem W."/>
            <person name="Gready J.E."/>
            <person name="John U."/>
            <person name="Lanier W."/>
            <person name="Lindquist E.A."/>
            <person name="Lucas S."/>
            <person name="Mayer K.F."/>
            <person name="Moreau H."/>
            <person name="Not F."/>
            <person name="Otillar R."/>
            <person name="Panaud O."/>
            <person name="Pangilinan J."/>
            <person name="Paulsen I."/>
            <person name="Piegu B."/>
            <person name="Poliakov A."/>
            <person name="Robbens S."/>
            <person name="Schmutz J."/>
            <person name="Toulza E."/>
            <person name="Wyss T."/>
            <person name="Zelensky A."/>
            <person name="Zhou K."/>
            <person name="Armbrust E.V."/>
            <person name="Bhattacharya D."/>
            <person name="Goodenough U.W."/>
            <person name="Van de Peer Y."/>
            <person name="Grigoriev I.V."/>
        </authorList>
    </citation>
    <scope>NUCLEOTIDE SEQUENCE [LARGE SCALE GENOMIC DNA]</scope>
    <source>
        <strain evidence="3">RCC299 / NOUM17</strain>
    </source>
</reference>
<dbReference type="KEGG" id="mis:MICPUN_63264"/>
<dbReference type="Proteomes" id="UP000002009">
    <property type="component" value="Chromosome 12"/>
</dbReference>
<gene>
    <name evidence="2" type="ORF">MICPUN_63264</name>
</gene>
<dbReference type="RefSeq" id="XP_002508956.1">
    <property type="nucleotide sequence ID" value="XM_002508910.1"/>
</dbReference>
<sequence>MTMGSPFQSLTTLLPGGYSLRSIPPSSPQSPAASASSSSASSSIASSFLVFWFLVFGNTNAPAGASPNASASYVSTPTNAAPDALRGALGRTRGSCVSNDDETRDPEESASALAMTPAASSPSASSSTMTSPEPPPDAATTRSVVSPPPPVVVVLSGGRTGTHRTMRHTGDPSTTCGANRSPQRRWSPPGMRAKNASMSATFAKPRISIWMLDSGTPTAPVTRETSAGSRPAATPTVWTHSPSISSALAL</sequence>
<organism evidence="2 3">
    <name type="scientific">Micromonas commoda (strain RCC299 / NOUM17 / CCMP2709)</name>
    <name type="common">Picoplanktonic green alga</name>
    <dbReference type="NCBI Taxonomy" id="296587"/>
    <lineage>
        <taxon>Eukaryota</taxon>
        <taxon>Viridiplantae</taxon>
        <taxon>Chlorophyta</taxon>
        <taxon>Mamiellophyceae</taxon>
        <taxon>Mamiellales</taxon>
        <taxon>Mamiellaceae</taxon>
        <taxon>Micromonas</taxon>
    </lineage>
</organism>